<dbReference type="InterPro" id="IPR002509">
    <property type="entry name" value="NODB_dom"/>
</dbReference>
<dbReference type="InterPro" id="IPR011330">
    <property type="entry name" value="Glyco_hydro/deAcase_b/a-brl"/>
</dbReference>
<feature type="signal peptide" evidence="1">
    <location>
        <begin position="1"/>
        <end position="22"/>
    </location>
</feature>
<feature type="domain" description="NodB homology" evidence="2">
    <location>
        <begin position="32"/>
        <end position="152"/>
    </location>
</feature>
<reference evidence="3 4" key="1">
    <citation type="submission" date="2024-05" db="EMBL/GenBank/DDBJ databases">
        <title>Roseateles sp. DJS-2-20 16S ribosomal RNA gene Genome sequencing and assembly.</title>
        <authorList>
            <person name="Woo H."/>
        </authorList>
    </citation>
    <scope>NUCLEOTIDE SEQUENCE [LARGE SCALE GENOMIC DNA]</scope>
    <source>
        <strain evidence="3 4">DJS-2-20</strain>
    </source>
</reference>
<evidence type="ECO:0000259" key="2">
    <source>
        <dbReference type="Pfam" id="PF01522"/>
    </source>
</evidence>
<evidence type="ECO:0000256" key="1">
    <source>
        <dbReference type="SAM" id="SignalP"/>
    </source>
</evidence>
<protein>
    <submittedName>
        <fullName evidence="3">Polysaccharide deacetylase family protein</fullName>
    </submittedName>
</protein>
<dbReference type="RefSeq" id="WP_347704978.1">
    <property type="nucleotide sequence ID" value="NZ_JBDPZD010000003.1"/>
</dbReference>
<gene>
    <name evidence="3" type="ORF">ABDJ85_11780</name>
</gene>
<feature type="chain" id="PRO_5045885380" evidence="1">
    <location>
        <begin position="23"/>
        <end position="267"/>
    </location>
</feature>
<proteinExistence type="predicted"/>
<evidence type="ECO:0000313" key="4">
    <source>
        <dbReference type="Proteomes" id="UP001495147"/>
    </source>
</evidence>
<keyword evidence="1" id="KW-0732">Signal</keyword>
<organism evidence="3 4">
    <name type="scientific">Roseateles paludis</name>
    <dbReference type="NCBI Taxonomy" id="3145238"/>
    <lineage>
        <taxon>Bacteria</taxon>
        <taxon>Pseudomonadati</taxon>
        <taxon>Pseudomonadota</taxon>
        <taxon>Betaproteobacteria</taxon>
        <taxon>Burkholderiales</taxon>
        <taxon>Sphaerotilaceae</taxon>
        <taxon>Roseateles</taxon>
    </lineage>
</organism>
<dbReference type="Proteomes" id="UP001495147">
    <property type="component" value="Unassembled WGS sequence"/>
</dbReference>
<accession>A0ABV0G340</accession>
<dbReference type="Pfam" id="PF01522">
    <property type="entry name" value="Polysacc_deac_1"/>
    <property type="match status" value="1"/>
</dbReference>
<sequence>MRKKFSLVVAALAVSLLAPAWAGDWAWPKGAQAAVSLGYDDGLASQLDTVIPALNQRHLKASFYLPINAPTVPARLPEWRRAAKAGHELGNHSLFHACSASQPARDWVPAHHDLDKILPAQVQEQVIAANVWLHSLDGKTQRTFTPPCLELSASGQDFGAALRKQFVAYRGASEDLIDDPAKVDPYAVPTIAVEGYSAERLIALVDEAAAKHSMVVLLFHGVGGEYLNVTREAHAALLDHLAKHRQRFWTDSFVNIMSYVKARQGKN</sequence>
<dbReference type="Gene3D" id="3.20.20.370">
    <property type="entry name" value="Glycoside hydrolase/deacetylase"/>
    <property type="match status" value="1"/>
</dbReference>
<keyword evidence="4" id="KW-1185">Reference proteome</keyword>
<dbReference type="EMBL" id="JBDPZD010000003">
    <property type="protein sequence ID" value="MEO3692152.1"/>
    <property type="molecule type" value="Genomic_DNA"/>
</dbReference>
<comment type="caution">
    <text evidence="3">The sequence shown here is derived from an EMBL/GenBank/DDBJ whole genome shotgun (WGS) entry which is preliminary data.</text>
</comment>
<name>A0ABV0G340_9BURK</name>
<dbReference type="SUPFAM" id="SSF88713">
    <property type="entry name" value="Glycoside hydrolase/deacetylase"/>
    <property type="match status" value="1"/>
</dbReference>
<evidence type="ECO:0000313" key="3">
    <source>
        <dbReference type="EMBL" id="MEO3692152.1"/>
    </source>
</evidence>